<evidence type="ECO:0000256" key="10">
    <source>
        <dbReference type="SAM" id="MobiDB-lite"/>
    </source>
</evidence>
<dbReference type="SMART" id="SM00220">
    <property type="entry name" value="S_TKc"/>
    <property type="match status" value="1"/>
</dbReference>
<dbReference type="EC" id="2.7.11.1" evidence="1"/>
<evidence type="ECO:0000259" key="11">
    <source>
        <dbReference type="PROSITE" id="PS50011"/>
    </source>
</evidence>
<accession>A0ABR1MFA6</accession>
<keyword evidence="13" id="KW-1185">Reference proteome</keyword>
<keyword evidence="4 9" id="KW-0547">Nucleotide-binding</keyword>
<dbReference type="EMBL" id="JBBPDW010000014">
    <property type="protein sequence ID" value="KAK7546785.1"/>
    <property type="molecule type" value="Genomic_DNA"/>
</dbReference>
<proteinExistence type="predicted"/>
<dbReference type="Gene3D" id="3.30.200.20">
    <property type="entry name" value="Phosphorylase Kinase, domain 1"/>
    <property type="match status" value="1"/>
</dbReference>
<evidence type="ECO:0000256" key="3">
    <source>
        <dbReference type="ARBA" id="ARBA00022679"/>
    </source>
</evidence>
<dbReference type="Proteomes" id="UP001365128">
    <property type="component" value="Unassembled WGS sequence"/>
</dbReference>
<organism evidence="12 13">
    <name type="scientific">Phyllosticta citricarpa</name>
    <dbReference type="NCBI Taxonomy" id="55181"/>
    <lineage>
        <taxon>Eukaryota</taxon>
        <taxon>Fungi</taxon>
        <taxon>Dikarya</taxon>
        <taxon>Ascomycota</taxon>
        <taxon>Pezizomycotina</taxon>
        <taxon>Dothideomycetes</taxon>
        <taxon>Dothideomycetes incertae sedis</taxon>
        <taxon>Botryosphaeriales</taxon>
        <taxon>Phyllostictaceae</taxon>
        <taxon>Phyllosticta</taxon>
    </lineage>
</organism>
<dbReference type="PROSITE" id="PS50011">
    <property type="entry name" value="PROTEIN_KINASE_DOM"/>
    <property type="match status" value="1"/>
</dbReference>
<evidence type="ECO:0000256" key="9">
    <source>
        <dbReference type="PROSITE-ProRule" id="PRU10141"/>
    </source>
</evidence>
<keyword evidence="2" id="KW-0723">Serine/threonine-protein kinase</keyword>
<gene>
    <name evidence="12" type="ORF">IWX46DRAFT_599789</name>
</gene>
<evidence type="ECO:0000256" key="4">
    <source>
        <dbReference type="ARBA" id="ARBA00022741"/>
    </source>
</evidence>
<feature type="region of interest" description="Disordered" evidence="10">
    <location>
        <begin position="1"/>
        <end position="50"/>
    </location>
</feature>
<feature type="domain" description="Protein kinase" evidence="11">
    <location>
        <begin position="90"/>
        <end position="451"/>
    </location>
</feature>
<feature type="region of interest" description="Disordered" evidence="10">
    <location>
        <begin position="462"/>
        <end position="488"/>
    </location>
</feature>
<evidence type="ECO:0000256" key="6">
    <source>
        <dbReference type="ARBA" id="ARBA00022840"/>
    </source>
</evidence>
<dbReference type="InterPro" id="IPR017441">
    <property type="entry name" value="Protein_kinase_ATP_BS"/>
</dbReference>
<feature type="compositionally biased region" description="Polar residues" evidence="10">
    <location>
        <begin position="473"/>
        <end position="488"/>
    </location>
</feature>
<comment type="caution">
    <text evidence="12">The sequence shown here is derived from an EMBL/GenBank/DDBJ whole genome shotgun (WGS) entry which is preliminary data.</text>
</comment>
<evidence type="ECO:0000313" key="13">
    <source>
        <dbReference type="Proteomes" id="UP001365128"/>
    </source>
</evidence>
<feature type="compositionally biased region" description="Basic and acidic residues" evidence="10">
    <location>
        <begin position="249"/>
        <end position="259"/>
    </location>
</feature>
<evidence type="ECO:0000256" key="2">
    <source>
        <dbReference type="ARBA" id="ARBA00022527"/>
    </source>
</evidence>
<comment type="catalytic activity">
    <reaction evidence="8">
        <text>L-seryl-[protein] + ATP = O-phospho-L-seryl-[protein] + ADP + H(+)</text>
        <dbReference type="Rhea" id="RHEA:17989"/>
        <dbReference type="Rhea" id="RHEA-COMP:9863"/>
        <dbReference type="Rhea" id="RHEA-COMP:11604"/>
        <dbReference type="ChEBI" id="CHEBI:15378"/>
        <dbReference type="ChEBI" id="CHEBI:29999"/>
        <dbReference type="ChEBI" id="CHEBI:30616"/>
        <dbReference type="ChEBI" id="CHEBI:83421"/>
        <dbReference type="ChEBI" id="CHEBI:456216"/>
        <dbReference type="EC" id="2.7.11.1"/>
    </reaction>
</comment>
<evidence type="ECO:0000256" key="5">
    <source>
        <dbReference type="ARBA" id="ARBA00022777"/>
    </source>
</evidence>
<feature type="compositionally biased region" description="Polar residues" evidence="10">
    <location>
        <begin position="36"/>
        <end position="50"/>
    </location>
</feature>
<sequence>MATTSTGSSPSECSPMILSPPRPRESSAPSRSTAPNNSSPSEKSNMTSNGAIGWPRKEVYHWQEFTENLERYCPGGYHPTHLGDIFHGRYRVIHKLGWGSYSVVWLARDLEVQRNVALKIIIAEQSETSTEATTLRALHAGDENHPGFPFICHLLDEFCFDGPNGRHRCLVLRATGCSVADSQDESNKFPIHVARSISVQALLGLSYIHSCGVVHGDLHRGNLLFQRPELEHWTEEEVFENLGEPETEPVERLDKKPHGKEAPDYSVTLAIVGMRSKELAESTRITISDFGQSFFAADNHDSLQTPRRYAPPEHFFKDHLGPAVDVWTVGLSIYTILSAHSLFEAFYPNPDVIIAEMVDTLGHPPDRWWNSWEKKHEFFAADGSLVKGSPRPLAVRLKRAGDTIGNNEQKSLEQLLRGRRSEQGGYVSGGMLEYEPSRRMTANDAIMSDWVTRWAMPAFERAVTSQRDKVPRSAQNSDPLVASKSTVE</sequence>
<keyword evidence="3" id="KW-0808">Transferase</keyword>
<dbReference type="InterPro" id="IPR011009">
    <property type="entry name" value="Kinase-like_dom_sf"/>
</dbReference>
<name>A0ABR1MFA6_9PEZI</name>
<evidence type="ECO:0000313" key="12">
    <source>
        <dbReference type="EMBL" id="KAK7546785.1"/>
    </source>
</evidence>
<dbReference type="SUPFAM" id="SSF56112">
    <property type="entry name" value="Protein kinase-like (PK-like)"/>
    <property type="match status" value="1"/>
</dbReference>
<feature type="compositionally biased region" description="Acidic residues" evidence="10">
    <location>
        <begin position="239"/>
        <end position="248"/>
    </location>
</feature>
<evidence type="ECO:0000256" key="8">
    <source>
        <dbReference type="ARBA" id="ARBA00048679"/>
    </source>
</evidence>
<dbReference type="PROSITE" id="PS00107">
    <property type="entry name" value="PROTEIN_KINASE_ATP"/>
    <property type="match status" value="1"/>
</dbReference>
<feature type="region of interest" description="Disordered" evidence="10">
    <location>
        <begin position="239"/>
        <end position="259"/>
    </location>
</feature>
<feature type="compositionally biased region" description="Polar residues" evidence="10">
    <location>
        <begin position="1"/>
        <end position="12"/>
    </location>
</feature>
<dbReference type="GO" id="GO:0016301">
    <property type="term" value="F:kinase activity"/>
    <property type="evidence" value="ECO:0007669"/>
    <property type="project" value="UniProtKB-KW"/>
</dbReference>
<dbReference type="PANTHER" id="PTHR47634">
    <property type="entry name" value="PROTEIN KINASE DOMAIN-CONTAINING PROTEIN-RELATED"/>
    <property type="match status" value="1"/>
</dbReference>
<reference evidence="12 13" key="1">
    <citation type="submission" date="2024-04" db="EMBL/GenBank/DDBJ databases">
        <title>Phyllosticta paracitricarpa is synonymous to the EU quarantine fungus P. citricarpa based on phylogenomic analyses.</title>
        <authorList>
            <consortium name="Lawrence Berkeley National Laboratory"/>
            <person name="Van Ingen-Buijs V.A."/>
            <person name="Van Westerhoven A.C."/>
            <person name="Haridas S."/>
            <person name="Skiadas P."/>
            <person name="Martin F."/>
            <person name="Groenewald J.Z."/>
            <person name="Crous P.W."/>
            <person name="Seidl M.F."/>
        </authorList>
    </citation>
    <scope>NUCLEOTIDE SEQUENCE [LARGE SCALE GENOMIC DNA]</scope>
    <source>
        <strain evidence="12 13">CBS 122670</strain>
    </source>
</reference>
<feature type="binding site" evidence="9">
    <location>
        <position position="119"/>
    </location>
    <ligand>
        <name>ATP</name>
        <dbReference type="ChEBI" id="CHEBI:30616"/>
    </ligand>
</feature>
<dbReference type="Pfam" id="PF00069">
    <property type="entry name" value="Pkinase"/>
    <property type="match status" value="2"/>
</dbReference>
<feature type="compositionally biased region" description="Low complexity" evidence="10">
    <location>
        <begin position="26"/>
        <end position="35"/>
    </location>
</feature>
<dbReference type="InterPro" id="IPR000719">
    <property type="entry name" value="Prot_kinase_dom"/>
</dbReference>
<keyword evidence="5 12" id="KW-0418">Kinase</keyword>
<keyword evidence="6 9" id="KW-0067">ATP-binding</keyword>
<dbReference type="Gene3D" id="1.10.510.10">
    <property type="entry name" value="Transferase(Phosphotransferase) domain 1"/>
    <property type="match status" value="1"/>
</dbReference>
<comment type="catalytic activity">
    <reaction evidence="7">
        <text>L-threonyl-[protein] + ATP = O-phospho-L-threonyl-[protein] + ADP + H(+)</text>
        <dbReference type="Rhea" id="RHEA:46608"/>
        <dbReference type="Rhea" id="RHEA-COMP:11060"/>
        <dbReference type="Rhea" id="RHEA-COMP:11605"/>
        <dbReference type="ChEBI" id="CHEBI:15378"/>
        <dbReference type="ChEBI" id="CHEBI:30013"/>
        <dbReference type="ChEBI" id="CHEBI:30616"/>
        <dbReference type="ChEBI" id="CHEBI:61977"/>
        <dbReference type="ChEBI" id="CHEBI:456216"/>
        <dbReference type="EC" id="2.7.11.1"/>
    </reaction>
</comment>
<evidence type="ECO:0000256" key="7">
    <source>
        <dbReference type="ARBA" id="ARBA00047899"/>
    </source>
</evidence>
<evidence type="ECO:0000256" key="1">
    <source>
        <dbReference type="ARBA" id="ARBA00012513"/>
    </source>
</evidence>
<protein>
    <recommendedName>
        <fullName evidence="1">non-specific serine/threonine protein kinase</fullName>
        <ecNumber evidence="1">2.7.11.1</ecNumber>
    </recommendedName>
</protein>
<dbReference type="PANTHER" id="PTHR47634:SF9">
    <property type="entry name" value="PROTEIN KINASE DOMAIN-CONTAINING PROTEIN-RELATED"/>
    <property type="match status" value="1"/>
</dbReference>
<dbReference type="InterPro" id="IPR051334">
    <property type="entry name" value="SRPK"/>
</dbReference>